<keyword evidence="4" id="KW-0176">Collagen</keyword>
<evidence type="ECO:0000256" key="6">
    <source>
        <dbReference type="SAM" id="SignalP"/>
    </source>
</evidence>
<dbReference type="PROSITE" id="PS50871">
    <property type="entry name" value="C1Q"/>
    <property type="match status" value="1"/>
</dbReference>
<reference evidence="8 9" key="1">
    <citation type="journal article" date="2023" name="Nucleic Acids Res.">
        <title>The hologenome of Daphnia magna reveals possible DNA methylation and microbiome-mediated evolution of the host genome.</title>
        <authorList>
            <person name="Chaturvedi A."/>
            <person name="Li X."/>
            <person name="Dhandapani V."/>
            <person name="Marshall H."/>
            <person name="Kissane S."/>
            <person name="Cuenca-Cambronero M."/>
            <person name="Asole G."/>
            <person name="Calvet F."/>
            <person name="Ruiz-Romero M."/>
            <person name="Marangio P."/>
            <person name="Guigo R."/>
            <person name="Rago D."/>
            <person name="Mirbahai L."/>
            <person name="Eastwood N."/>
            <person name="Colbourne J.K."/>
            <person name="Zhou J."/>
            <person name="Mallon E."/>
            <person name="Orsini L."/>
        </authorList>
    </citation>
    <scope>NUCLEOTIDE SEQUENCE [LARGE SCALE GENOMIC DNA]</scope>
    <source>
        <strain evidence="8">LRV0_1</strain>
    </source>
</reference>
<dbReference type="SUPFAM" id="SSF49842">
    <property type="entry name" value="TNF-like"/>
    <property type="match status" value="1"/>
</dbReference>
<dbReference type="InterPro" id="IPR050822">
    <property type="entry name" value="Cerebellin_Synaptic_Org"/>
</dbReference>
<dbReference type="Pfam" id="PF00386">
    <property type="entry name" value="C1q"/>
    <property type="match status" value="1"/>
</dbReference>
<dbReference type="InterPro" id="IPR008983">
    <property type="entry name" value="Tumour_necrosis_fac-like_dom"/>
</dbReference>
<dbReference type="InterPro" id="IPR001073">
    <property type="entry name" value="C1q_dom"/>
</dbReference>
<dbReference type="InterPro" id="IPR000885">
    <property type="entry name" value="Fib_collagen_C"/>
</dbReference>
<keyword evidence="3 6" id="KW-0732">Signal</keyword>
<keyword evidence="5" id="KW-0175">Coiled coil</keyword>
<keyword evidence="2" id="KW-0964">Secreted</keyword>
<dbReference type="PANTHER" id="PTHR22923:SF62">
    <property type="entry name" value="CVP18"/>
    <property type="match status" value="1"/>
</dbReference>
<dbReference type="Gene3D" id="2.60.120.1000">
    <property type="match status" value="1"/>
</dbReference>
<comment type="subcellular location">
    <subcellularLocation>
        <location evidence="1">Secreted</location>
    </subcellularLocation>
</comment>
<feature type="domain" description="C1q" evidence="7">
    <location>
        <begin position="335"/>
        <end position="481"/>
    </location>
</feature>
<evidence type="ECO:0000256" key="5">
    <source>
        <dbReference type="SAM" id="Coils"/>
    </source>
</evidence>
<dbReference type="Proteomes" id="UP001234178">
    <property type="component" value="Unassembled WGS sequence"/>
</dbReference>
<evidence type="ECO:0000259" key="7">
    <source>
        <dbReference type="PROSITE" id="PS50871"/>
    </source>
</evidence>
<feature type="chain" id="PRO_5045753266" description="C1q domain-containing protein" evidence="6">
    <location>
        <begin position="26"/>
        <end position="483"/>
    </location>
</feature>
<name>A0ABQ9ZDV1_9CRUS</name>
<sequence>MLHSFSETVQSFLLILALSTCFTAALDLQAKVEKLEKDYDKIKEHLEAKIIVLETKVSLLEAKVEKQDSLLAVLKKGHKPLKDNVDINEHRRHNATLRTCHEIHVANPSYPSGMYWIDPDGQGIGDPPIHVHCAMEEVENNWYQPGTTSMLHDSESKMDIGNCTEPGCYSRQIKYYASDRQIEALIQLSQNCAQNIVFFCKKSPLNYNGIAYAWWNDKDGKRHEFSNWLSTCDKLSDTELIDHGIIRDKRLPYTRFHFSNPFKGSGQHQVSRLRCHGKAKTEAMPASCEDLWRMGHTLNGIYSVRGAKQMETVFCQFDKRPNEQGFQKWIGYVDVKSLPTYFYVRKNTAFNRMSVAIPFEVEKVNVGNAMDLKAGIFTAPRDGIYFFSFNGLASSGPTKETAYSGVGLFLNAIQVGRTWLHEADVTSNHDRPLTLQLTLKLKANDRVWLEITGMAETSFLYDNHHGHNHFTGFMLDEEIANSP</sequence>
<gene>
    <name evidence="8" type="ORF">OUZ56_020215</name>
</gene>
<evidence type="ECO:0000256" key="3">
    <source>
        <dbReference type="ARBA" id="ARBA00022729"/>
    </source>
</evidence>
<keyword evidence="9" id="KW-1185">Reference proteome</keyword>
<dbReference type="SMART" id="SM00110">
    <property type="entry name" value="C1Q"/>
    <property type="match status" value="1"/>
</dbReference>
<evidence type="ECO:0000313" key="9">
    <source>
        <dbReference type="Proteomes" id="UP001234178"/>
    </source>
</evidence>
<proteinExistence type="predicted"/>
<dbReference type="SUPFAM" id="SSF56496">
    <property type="entry name" value="Fibrinogen C-terminal domain-like"/>
    <property type="match status" value="1"/>
</dbReference>
<feature type="signal peptide" evidence="6">
    <location>
        <begin position="1"/>
        <end position="25"/>
    </location>
</feature>
<accession>A0ABQ9ZDV1</accession>
<comment type="caution">
    <text evidence="8">The sequence shown here is derived from an EMBL/GenBank/DDBJ whole genome shotgun (WGS) entry which is preliminary data.</text>
</comment>
<dbReference type="NCBIfam" id="NF040941">
    <property type="entry name" value="GGGWT_bact"/>
    <property type="match status" value="1"/>
</dbReference>
<evidence type="ECO:0000256" key="2">
    <source>
        <dbReference type="ARBA" id="ARBA00022525"/>
    </source>
</evidence>
<organism evidence="8 9">
    <name type="scientific">Daphnia magna</name>
    <dbReference type="NCBI Taxonomy" id="35525"/>
    <lineage>
        <taxon>Eukaryota</taxon>
        <taxon>Metazoa</taxon>
        <taxon>Ecdysozoa</taxon>
        <taxon>Arthropoda</taxon>
        <taxon>Crustacea</taxon>
        <taxon>Branchiopoda</taxon>
        <taxon>Diplostraca</taxon>
        <taxon>Cladocera</taxon>
        <taxon>Anomopoda</taxon>
        <taxon>Daphniidae</taxon>
        <taxon>Daphnia</taxon>
    </lineage>
</organism>
<protein>
    <recommendedName>
        <fullName evidence="7">C1q domain-containing protein</fullName>
    </recommendedName>
</protein>
<dbReference type="PANTHER" id="PTHR22923">
    <property type="entry name" value="CEREBELLIN-RELATED"/>
    <property type="match status" value="1"/>
</dbReference>
<feature type="coiled-coil region" evidence="5">
    <location>
        <begin position="25"/>
        <end position="63"/>
    </location>
</feature>
<evidence type="ECO:0000256" key="1">
    <source>
        <dbReference type="ARBA" id="ARBA00004613"/>
    </source>
</evidence>
<dbReference type="Gene3D" id="2.60.120.40">
    <property type="match status" value="1"/>
</dbReference>
<evidence type="ECO:0000256" key="4">
    <source>
        <dbReference type="ARBA" id="ARBA00023119"/>
    </source>
</evidence>
<dbReference type="InterPro" id="IPR036056">
    <property type="entry name" value="Fibrinogen-like_C"/>
</dbReference>
<dbReference type="Pfam" id="PF01410">
    <property type="entry name" value="COLFI"/>
    <property type="match status" value="1"/>
</dbReference>
<dbReference type="EMBL" id="JAOYFB010000003">
    <property type="protein sequence ID" value="KAK4011096.1"/>
    <property type="molecule type" value="Genomic_DNA"/>
</dbReference>
<evidence type="ECO:0000313" key="8">
    <source>
        <dbReference type="EMBL" id="KAK4011096.1"/>
    </source>
</evidence>